<evidence type="ECO:0000256" key="1">
    <source>
        <dbReference type="ARBA" id="ARBA00022603"/>
    </source>
</evidence>
<dbReference type="InterPro" id="IPR029028">
    <property type="entry name" value="Alpha/beta_knot_MTases"/>
</dbReference>
<dbReference type="InterPro" id="IPR001537">
    <property type="entry name" value="SpoU_MeTrfase"/>
</dbReference>
<dbReference type="GO" id="GO:0006396">
    <property type="term" value="P:RNA processing"/>
    <property type="evidence" value="ECO:0007669"/>
    <property type="project" value="InterPro"/>
</dbReference>
<evidence type="ECO:0000256" key="2">
    <source>
        <dbReference type="ARBA" id="ARBA00022679"/>
    </source>
</evidence>
<dbReference type="GO" id="GO:0005829">
    <property type="term" value="C:cytosol"/>
    <property type="evidence" value="ECO:0007669"/>
    <property type="project" value="TreeGrafter"/>
</dbReference>
<name>A0A7H0VBI4_9FLAO</name>
<dbReference type="GO" id="GO:0032259">
    <property type="term" value="P:methylation"/>
    <property type="evidence" value="ECO:0007669"/>
    <property type="project" value="UniProtKB-KW"/>
</dbReference>
<dbReference type="InterPro" id="IPR004441">
    <property type="entry name" value="rRNA_MeTrfase_TrmH"/>
</dbReference>
<dbReference type="PANTHER" id="PTHR46429">
    <property type="entry name" value="23S RRNA (GUANOSINE-2'-O-)-METHYLTRANSFERASE RLMB"/>
    <property type="match status" value="1"/>
</dbReference>
<dbReference type="Pfam" id="PF00588">
    <property type="entry name" value="SpoU_methylase"/>
    <property type="match status" value="1"/>
</dbReference>
<dbReference type="Gene3D" id="3.40.1280.10">
    <property type="match status" value="1"/>
</dbReference>
<evidence type="ECO:0000259" key="3">
    <source>
        <dbReference type="Pfam" id="PF00588"/>
    </source>
</evidence>
<sequence>MRKLRMSELNRLSVSEFKEEDKFPFRIALDEVRSLLNVGSVFRTADAFRCEKIYLGGLSPTPSKEMRKTALGATESVNWESLSDGLGSLETLKNEGYQIWAVEQCEGSVDLRHWEPDLKQKQIFVFGNEVSGVSDEVLAFCDGAIEIPQFGTKHSLNIAVSAGVVLWDYVRRIKA</sequence>
<gene>
    <name evidence="4" type="ORF">H4K34_11915</name>
</gene>
<feature type="domain" description="tRNA/rRNA methyltransferase SpoU type" evidence="3">
    <location>
        <begin position="25"/>
        <end position="167"/>
    </location>
</feature>
<evidence type="ECO:0000313" key="5">
    <source>
        <dbReference type="Proteomes" id="UP000516305"/>
    </source>
</evidence>
<dbReference type="Proteomes" id="UP000516305">
    <property type="component" value="Chromosome"/>
</dbReference>
<keyword evidence="1 4" id="KW-0489">Methyltransferase</keyword>
<dbReference type="GO" id="GO:0008173">
    <property type="term" value="F:RNA methyltransferase activity"/>
    <property type="evidence" value="ECO:0007669"/>
    <property type="project" value="InterPro"/>
</dbReference>
<organism evidence="4 5">
    <name type="scientific">Croceimicrobium hydrocarbonivorans</name>
    <dbReference type="NCBI Taxonomy" id="2761580"/>
    <lineage>
        <taxon>Bacteria</taxon>
        <taxon>Pseudomonadati</taxon>
        <taxon>Bacteroidota</taxon>
        <taxon>Flavobacteriia</taxon>
        <taxon>Flavobacteriales</taxon>
        <taxon>Owenweeksiaceae</taxon>
        <taxon>Croceimicrobium</taxon>
    </lineage>
</organism>
<dbReference type="RefSeq" id="WP_210757618.1">
    <property type="nucleotide sequence ID" value="NZ_CP060139.1"/>
</dbReference>
<keyword evidence="5" id="KW-1185">Reference proteome</keyword>
<reference evidence="4 5" key="1">
    <citation type="submission" date="2020-08" db="EMBL/GenBank/DDBJ databases">
        <title>Croceimicrobium hydrocarbonivorans gen. nov., sp. nov., a novel marine bacterium isolated from a bacterial consortium that degrades polyethylene terephthalate.</title>
        <authorList>
            <person name="Liu R."/>
        </authorList>
    </citation>
    <scope>NUCLEOTIDE SEQUENCE [LARGE SCALE GENOMIC DNA]</scope>
    <source>
        <strain evidence="4 5">A20-9</strain>
    </source>
</reference>
<evidence type="ECO:0000313" key="4">
    <source>
        <dbReference type="EMBL" id="QNR23082.1"/>
    </source>
</evidence>
<dbReference type="SUPFAM" id="SSF75217">
    <property type="entry name" value="alpha/beta knot"/>
    <property type="match status" value="1"/>
</dbReference>
<accession>A0A7H0VBI4</accession>
<dbReference type="GO" id="GO:0003723">
    <property type="term" value="F:RNA binding"/>
    <property type="evidence" value="ECO:0007669"/>
    <property type="project" value="InterPro"/>
</dbReference>
<proteinExistence type="predicted"/>
<dbReference type="KEGG" id="chyd:H4K34_11915"/>
<dbReference type="AlphaFoldDB" id="A0A7H0VBI4"/>
<dbReference type="EMBL" id="CP060139">
    <property type="protein sequence ID" value="QNR23082.1"/>
    <property type="molecule type" value="Genomic_DNA"/>
</dbReference>
<dbReference type="PANTHER" id="PTHR46429:SF1">
    <property type="entry name" value="23S RRNA (GUANOSINE-2'-O-)-METHYLTRANSFERASE RLMB"/>
    <property type="match status" value="1"/>
</dbReference>
<keyword evidence="2 4" id="KW-0808">Transferase</keyword>
<dbReference type="InterPro" id="IPR029026">
    <property type="entry name" value="tRNA_m1G_MTases_N"/>
</dbReference>
<protein>
    <submittedName>
        <fullName evidence="4">TrmH family RNA methyltransferase</fullName>
    </submittedName>
</protein>